<dbReference type="SUPFAM" id="SSF57924">
    <property type="entry name" value="Inhibitor of apoptosis (IAP) repeat"/>
    <property type="match status" value="2"/>
</dbReference>
<keyword evidence="5" id="KW-1185">Reference proteome</keyword>
<protein>
    <submittedName>
        <fullName evidence="4">SPOSA6832_04284-mRNA-1:cds</fullName>
    </submittedName>
</protein>
<keyword evidence="2" id="KW-0862">Zinc</keyword>
<dbReference type="InterPro" id="IPR001370">
    <property type="entry name" value="BIR_rpt"/>
</dbReference>
<dbReference type="PANTHER" id="PTHR46771">
    <property type="entry name" value="DETERIN"/>
    <property type="match status" value="1"/>
</dbReference>
<dbReference type="EMBL" id="CENE01000027">
    <property type="protein sequence ID" value="CEQ42474.1"/>
    <property type="molecule type" value="Genomic_DNA"/>
</dbReference>
<dbReference type="Gene3D" id="1.10.1170.10">
    <property type="entry name" value="Inhibitor Of Apoptosis Protein (2mihbC-IAP-1), Chain A"/>
    <property type="match status" value="2"/>
</dbReference>
<feature type="region of interest" description="Disordered" evidence="3">
    <location>
        <begin position="404"/>
        <end position="503"/>
    </location>
</feature>
<dbReference type="InterPro" id="IPR051190">
    <property type="entry name" value="Baculoviral_IAP"/>
</dbReference>
<feature type="region of interest" description="Disordered" evidence="3">
    <location>
        <begin position="599"/>
        <end position="637"/>
    </location>
</feature>
<dbReference type="Proteomes" id="UP000243876">
    <property type="component" value="Unassembled WGS sequence"/>
</dbReference>
<evidence type="ECO:0000256" key="1">
    <source>
        <dbReference type="ARBA" id="ARBA00022723"/>
    </source>
</evidence>
<feature type="non-terminal residue" evidence="4">
    <location>
        <position position="1"/>
    </location>
</feature>
<evidence type="ECO:0000313" key="4">
    <source>
        <dbReference type="EMBL" id="CEQ42474.1"/>
    </source>
</evidence>
<feature type="region of interest" description="Disordered" evidence="3">
    <location>
        <begin position="226"/>
        <end position="390"/>
    </location>
</feature>
<feature type="compositionally biased region" description="Low complexity" evidence="3">
    <location>
        <begin position="490"/>
        <end position="501"/>
    </location>
</feature>
<organism evidence="4 5">
    <name type="scientific">Sporidiobolus salmonicolor</name>
    <name type="common">Yeast-like fungus</name>
    <name type="synonym">Sporobolomyces salmonicolor</name>
    <dbReference type="NCBI Taxonomy" id="5005"/>
    <lineage>
        <taxon>Eukaryota</taxon>
        <taxon>Fungi</taxon>
        <taxon>Dikarya</taxon>
        <taxon>Basidiomycota</taxon>
        <taxon>Pucciniomycotina</taxon>
        <taxon>Microbotryomycetes</taxon>
        <taxon>Sporidiobolales</taxon>
        <taxon>Sporidiobolaceae</taxon>
        <taxon>Sporobolomyces</taxon>
    </lineage>
</organism>
<gene>
    <name evidence="4" type="primary">SPOSA6832_04284</name>
</gene>
<evidence type="ECO:0000256" key="3">
    <source>
        <dbReference type="SAM" id="MobiDB-lite"/>
    </source>
</evidence>
<keyword evidence="1" id="KW-0479">Metal-binding</keyword>
<name>A0A0D6ER94_SPOSA</name>
<dbReference type="SMART" id="SM00238">
    <property type="entry name" value="BIR"/>
    <property type="match status" value="2"/>
</dbReference>
<sequence>MPPSLTSLHLASSRRSTFHKARKGAQRALNWPYPLTAAAAKSSSIHPDHLVYAGFYSTPTNEDPTVTTCFACEVAVGMWEEGEDPVMRHLAATVEAGVECPWATIQSASWEGTGGLGGKDEQSWKKYWGEEGEMHPRGDKMARARKGTFAKGWPHHGAKGVPTADEIASAGWYFLPGATDESSDRCSCCYCNRIVEGWEAGDDPIALHNRKIGVNCPFFLASEASSALAPQPKPVPAAKPKRGKKATTASTASTTKGTTKEATGGRKGKKVVEEIEEEEASEPEKEEEEVIEDADEETEAPVAALKKCIPSSPSSAERTDADASVSVRSRKADIDVEVEVEIEGIIVKDGKKPAASSSNSKSESKKASKVVESEEHNEDDTEPGPLVADESITELAFVANATFEAQPASEEVDLPAATKAKGKGEKACASKAASLASTAKGKRGKKTFPVVEEAQVEEPIQVDVEMEQPQEEKVKEKAPPVKVKAKKSKPASSGASPGGAQTSHFPVCLLAIPPDPRSSLESQPLEISLVSPCGGQSARRSTCSARPCPLSTLTVGEWYDLVGSRVQSALQTEMRELREALERRVEEGRGRLRAMCEEARQREEREERMREEREELRKSTRKAKAAATVGGSMRKVR</sequence>
<dbReference type="Pfam" id="PF00653">
    <property type="entry name" value="BIR"/>
    <property type="match status" value="2"/>
</dbReference>
<feature type="compositionally biased region" description="Basic and acidic residues" evidence="3">
    <location>
        <begin position="470"/>
        <end position="479"/>
    </location>
</feature>
<feature type="compositionally biased region" description="Low complexity" evidence="3">
    <location>
        <begin position="429"/>
        <end position="439"/>
    </location>
</feature>
<dbReference type="PROSITE" id="PS50143">
    <property type="entry name" value="BIR_REPEAT_2"/>
    <property type="match status" value="2"/>
</dbReference>
<accession>A0A0D6ER94</accession>
<dbReference type="GO" id="GO:0046872">
    <property type="term" value="F:metal ion binding"/>
    <property type="evidence" value="ECO:0007669"/>
    <property type="project" value="UniProtKB-KW"/>
</dbReference>
<feature type="compositionally biased region" description="Low complexity" evidence="3">
    <location>
        <begin position="246"/>
        <end position="262"/>
    </location>
</feature>
<dbReference type="OrthoDB" id="2196114at2759"/>
<feature type="compositionally biased region" description="Acidic residues" evidence="3">
    <location>
        <begin position="274"/>
        <end position="299"/>
    </location>
</feature>
<evidence type="ECO:0000256" key="2">
    <source>
        <dbReference type="ARBA" id="ARBA00022833"/>
    </source>
</evidence>
<dbReference type="PANTHER" id="PTHR46771:SF5">
    <property type="entry name" value="DETERIN"/>
    <property type="match status" value="1"/>
</dbReference>
<reference evidence="5" key="1">
    <citation type="submission" date="2015-02" db="EMBL/GenBank/DDBJ databases">
        <authorList>
            <person name="Gon?alves P."/>
        </authorList>
    </citation>
    <scope>NUCLEOTIDE SEQUENCE [LARGE SCALE GENOMIC DNA]</scope>
</reference>
<dbReference type="AlphaFoldDB" id="A0A0D6ER94"/>
<evidence type="ECO:0000313" key="5">
    <source>
        <dbReference type="Proteomes" id="UP000243876"/>
    </source>
</evidence>
<proteinExistence type="predicted"/>
<feature type="compositionally biased region" description="Basic and acidic residues" evidence="3">
    <location>
        <begin position="362"/>
        <end position="374"/>
    </location>
</feature>
<feature type="compositionally biased region" description="Basic and acidic residues" evidence="3">
    <location>
        <begin position="599"/>
        <end position="618"/>
    </location>
</feature>